<dbReference type="Proteomes" id="UP000245207">
    <property type="component" value="Unassembled WGS sequence"/>
</dbReference>
<keyword evidence="2" id="KW-0548">Nucleotidyltransferase</keyword>
<dbReference type="PANTHER" id="PTHR36617">
    <property type="entry name" value="PROTEIN, PUTATIVE-RELATED"/>
    <property type="match status" value="1"/>
</dbReference>
<comment type="caution">
    <text evidence="2">The sequence shown here is derived from an EMBL/GenBank/DDBJ whole genome shotgun (WGS) entry which is preliminary data.</text>
</comment>
<feature type="region of interest" description="Disordered" evidence="1">
    <location>
        <begin position="309"/>
        <end position="329"/>
    </location>
</feature>
<evidence type="ECO:0000256" key="1">
    <source>
        <dbReference type="SAM" id="MobiDB-lite"/>
    </source>
</evidence>
<dbReference type="AlphaFoldDB" id="A0A2U1MIR7"/>
<protein>
    <submittedName>
        <fullName evidence="2">Reverse transcriptase</fullName>
    </submittedName>
</protein>
<name>A0A2U1MIR7_ARTAN</name>
<keyword evidence="2" id="KW-0695">RNA-directed DNA polymerase</keyword>
<dbReference type="PANTHER" id="PTHR36617:SF5">
    <property type="entry name" value="OS05G0421675 PROTEIN"/>
    <property type="match status" value="1"/>
</dbReference>
<accession>A0A2U1MIR7</accession>
<keyword evidence="3" id="KW-1185">Reference proteome</keyword>
<sequence>MYWNTITKSKQNGGLGVGNLQTRNEALLCKWLWRYENEKEAHWRKLIDAKYGSNESSLSPSSPRKYFVSPLWKKISGLIHLQSSSGVVAKKGLMHCVGRGNKTKFWEDHWVEGHILKVSFPRIFTLAIHKSGPVCNFGFWEDGQWNWDVKFRRRLFDWEVDQYEAFSSLLNSMMLVASNDDKVVWSFESSGKFSSKSFCYEVENLNYHGNPLLSSIWKFKVPPKARLLCWQVLSGWNDSSKTVLPNEKCKKMYTSLLAVCHQEESAKREGWLPLNSASTSHCKEESAKREGWLPLNSASTLHCKDRYQATEPPFQENKHELTSVKDQQK</sequence>
<dbReference type="OrthoDB" id="1435349at2759"/>
<organism evidence="2 3">
    <name type="scientific">Artemisia annua</name>
    <name type="common">Sweet wormwood</name>
    <dbReference type="NCBI Taxonomy" id="35608"/>
    <lineage>
        <taxon>Eukaryota</taxon>
        <taxon>Viridiplantae</taxon>
        <taxon>Streptophyta</taxon>
        <taxon>Embryophyta</taxon>
        <taxon>Tracheophyta</taxon>
        <taxon>Spermatophyta</taxon>
        <taxon>Magnoliopsida</taxon>
        <taxon>eudicotyledons</taxon>
        <taxon>Gunneridae</taxon>
        <taxon>Pentapetalae</taxon>
        <taxon>asterids</taxon>
        <taxon>campanulids</taxon>
        <taxon>Asterales</taxon>
        <taxon>Asteraceae</taxon>
        <taxon>Asteroideae</taxon>
        <taxon>Anthemideae</taxon>
        <taxon>Artemisiinae</taxon>
        <taxon>Artemisia</taxon>
    </lineage>
</organism>
<gene>
    <name evidence="2" type="ORF">CTI12_AA376010</name>
</gene>
<feature type="compositionally biased region" description="Basic and acidic residues" evidence="1">
    <location>
        <begin position="316"/>
        <end position="329"/>
    </location>
</feature>
<keyword evidence="2" id="KW-0808">Transferase</keyword>
<proteinExistence type="predicted"/>
<dbReference type="EMBL" id="PKPP01005180">
    <property type="protein sequence ID" value="PWA61119.1"/>
    <property type="molecule type" value="Genomic_DNA"/>
</dbReference>
<dbReference type="GO" id="GO:0003964">
    <property type="term" value="F:RNA-directed DNA polymerase activity"/>
    <property type="evidence" value="ECO:0007669"/>
    <property type="project" value="UniProtKB-KW"/>
</dbReference>
<dbReference type="STRING" id="35608.A0A2U1MIR7"/>
<reference evidence="2 3" key="1">
    <citation type="journal article" date="2018" name="Mol. Plant">
        <title>The genome of Artemisia annua provides insight into the evolution of Asteraceae family and artemisinin biosynthesis.</title>
        <authorList>
            <person name="Shen Q."/>
            <person name="Zhang L."/>
            <person name="Liao Z."/>
            <person name="Wang S."/>
            <person name="Yan T."/>
            <person name="Shi P."/>
            <person name="Liu M."/>
            <person name="Fu X."/>
            <person name="Pan Q."/>
            <person name="Wang Y."/>
            <person name="Lv Z."/>
            <person name="Lu X."/>
            <person name="Zhang F."/>
            <person name="Jiang W."/>
            <person name="Ma Y."/>
            <person name="Chen M."/>
            <person name="Hao X."/>
            <person name="Li L."/>
            <person name="Tang Y."/>
            <person name="Lv G."/>
            <person name="Zhou Y."/>
            <person name="Sun X."/>
            <person name="Brodelius P.E."/>
            <person name="Rose J.K.C."/>
            <person name="Tang K."/>
        </authorList>
    </citation>
    <scope>NUCLEOTIDE SEQUENCE [LARGE SCALE GENOMIC DNA]</scope>
    <source>
        <strain evidence="3">cv. Huhao1</strain>
        <tissue evidence="2">Leaf</tissue>
    </source>
</reference>
<evidence type="ECO:0000313" key="2">
    <source>
        <dbReference type="EMBL" id="PWA61119.1"/>
    </source>
</evidence>
<evidence type="ECO:0000313" key="3">
    <source>
        <dbReference type="Proteomes" id="UP000245207"/>
    </source>
</evidence>